<dbReference type="InParanoid" id="A0A668B029"/>
<keyword evidence="4" id="KW-1185">Reference proteome</keyword>
<dbReference type="Proteomes" id="UP000472263">
    <property type="component" value="Chromosome 20"/>
</dbReference>
<organism evidence="3 4">
    <name type="scientific">Myripristis murdjan</name>
    <name type="common">pinecone soldierfish</name>
    <dbReference type="NCBI Taxonomy" id="586833"/>
    <lineage>
        <taxon>Eukaryota</taxon>
        <taxon>Metazoa</taxon>
        <taxon>Chordata</taxon>
        <taxon>Craniata</taxon>
        <taxon>Vertebrata</taxon>
        <taxon>Euteleostomi</taxon>
        <taxon>Actinopterygii</taxon>
        <taxon>Neopterygii</taxon>
        <taxon>Teleostei</taxon>
        <taxon>Neoteleostei</taxon>
        <taxon>Acanthomorphata</taxon>
        <taxon>Holocentriformes</taxon>
        <taxon>Holocentridae</taxon>
        <taxon>Myripristis</taxon>
    </lineage>
</organism>
<evidence type="ECO:0000313" key="4">
    <source>
        <dbReference type="Proteomes" id="UP000472263"/>
    </source>
</evidence>
<dbReference type="GO" id="GO:0005102">
    <property type="term" value="F:signaling receptor binding"/>
    <property type="evidence" value="ECO:0007669"/>
    <property type="project" value="InterPro"/>
</dbReference>
<dbReference type="PANTHER" id="PTHR17469">
    <property type="entry name" value="SPERM SPECIFIC ANTIGEN 2-RELATED"/>
    <property type="match status" value="1"/>
</dbReference>
<accession>A0A668B029</accession>
<keyword evidence="1" id="KW-0732">Signal</keyword>
<protein>
    <recommendedName>
        <fullName evidence="2">ITPR-interacting domain-containing protein</fullName>
    </recommendedName>
</protein>
<feature type="domain" description="ITPR-interacting" evidence="2">
    <location>
        <begin position="8"/>
        <end position="87"/>
    </location>
</feature>
<sequence>MSLSAELRLLLLLFPSVMDVLNLWNDDPEEVLLDLGFGCDEPDISGRIPARFINHQSQARGINLQVFLEAQKNRLDLENPDVSSKSNT</sequence>
<feature type="chain" id="PRO_5025408255" description="ITPR-interacting domain-containing protein" evidence="1">
    <location>
        <begin position="20"/>
        <end position="88"/>
    </location>
</feature>
<dbReference type="InterPro" id="IPR043444">
    <property type="entry name" value="TESPA1-like"/>
</dbReference>
<reference evidence="3" key="1">
    <citation type="submission" date="2019-06" db="EMBL/GenBank/DDBJ databases">
        <authorList>
            <consortium name="Wellcome Sanger Institute Data Sharing"/>
        </authorList>
    </citation>
    <scope>NUCLEOTIDE SEQUENCE [LARGE SCALE GENOMIC DNA]</scope>
</reference>
<name>A0A668B029_9TELE</name>
<dbReference type="GeneTree" id="ENSGT00940000161762"/>
<evidence type="ECO:0000256" key="1">
    <source>
        <dbReference type="SAM" id="SignalP"/>
    </source>
</evidence>
<proteinExistence type="predicted"/>
<dbReference type="SMART" id="SM01257">
    <property type="entry name" value="KRAP_IP3R_bind"/>
    <property type="match status" value="1"/>
</dbReference>
<evidence type="ECO:0000313" key="3">
    <source>
        <dbReference type="Ensembl" id="ENSMMDP00005055916.1"/>
    </source>
</evidence>
<dbReference type="InterPro" id="IPR029325">
    <property type="entry name" value="ITPR-bd"/>
</dbReference>
<evidence type="ECO:0000259" key="2">
    <source>
        <dbReference type="SMART" id="SM01257"/>
    </source>
</evidence>
<dbReference type="PANTHER" id="PTHR17469:SF14">
    <property type="entry name" value="PROTEIN ITPRID1"/>
    <property type="match status" value="1"/>
</dbReference>
<reference evidence="3" key="3">
    <citation type="submission" date="2025-09" db="UniProtKB">
        <authorList>
            <consortium name="Ensembl"/>
        </authorList>
    </citation>
    <scope>IDENTIFICATION</scope>
</reference>
<dbReference type="Ensembl" id="ENSMMDT00005056981.1">
    <property type="protein sequence ID" value="ENSMMDP00005055916.1"/>
    <property type="gene ID" value="ENSMMDG00005025009.1"/>
</dbReference>
<feature type="signal peptide" evidence="1">
    <location>
        <begin position="1"/>
        <end position="19"/>
    </location>
</feature>
<dbReference type="Pfam" id="PF14722">
    <property type="entry name" value="KRAP_IP3R_bind"/>
    <property type="match status" value="1"/>
</dbReference>
<dbReference type="AlphaFoldDB" id="A0A668B029"/>
<reference evidence="3" key="2">
    <citation type="submission" date="2025-08" db="UniProtKB">
        <authorList>
            <consortium name="Ensembl"/>
        </authorList>
    </citation>
    <scope>IDENTIFICATION</scope>
</reference>